<gene>
    <name evidence="1" type="ORF">GCM10022200_29890</name>
</gene>
<dbReference type="Proteomes" id="UP001501697">
    <property type="component" value="Unassembled WGS sequence"/>
</dbReference>
<name>A0ABP7AZ27_9MICO</name>
<dbReference type="EMBL" id="BAAAYU010000005">
    <property type="protein sequence ID" value="GAA3643934.1"/>
    <property type="molecule type" value="Genomic_DNA"/>
</dbReference>
<reference evidence="2" key="1">
    <citation type="journal article" date="2019" name="Int. J. Syst. Evol. Microbiol.">
        <title>The Global Catalogue of Microorganisms (GCM) 10K type strain sequencing project: providing services to taxonomists for standard genome sequencing and annotation.</title>
        <authorList>
            <consortium name="The Broad Institute Genomics Platform"/>
            <consortium name="The Broad Institute Genome Sequencing Center for Infectious Disease"/>
            <person name="Wu L."/>
            <person name="Ma J."/>
        </authorList>
    </citation>
    <scope>NUCLEOTIDE SEQUENCE [LARGE SCALE GENOMIC DNA]</scope>
    <source>
        <strain evidence="2">JCM 16544</strain>
    </source>
</reference>
<comment type="caution">
    <text evidence="1">The sequence shown here is derived from an EMBL/GenBank/DDBJ whole genome shotgun (WGS) entry which is preliminary data.</text>
</comment>
<keyword evidence="2" id="KW-1185">Reference proteome</keyword>
<protein>
    <recommendedName>
        <fullName evidence="3">Sulfur reduction protein DsrE</fullName>
    </recommendedName>
</protein>
<organism evidence="1 2">
    <name type="scientific">Microbacterium awajiense</name>
    <dbReference type="NCBI Taxonomy" id="415214"/>
    <lineage>
        <taxon>Bacteria</taxon>
        <taxon>Bacillati</taxon>
        <taxon>Actinomycetota</taxon>
        <taxon>Actinomycetes</taxon>
        <taxon>Micrococcales</taxon>
        <taxon>Microbacteriaceae</taxon>
        <taxon>Microbacterium</taxon>
    </lineage>
</organism>
<dbReference type="RefSeq" id="WP_344739973.1">
    <property type="nucleotide sequence ID" value="NZ_BAAAYU010000005.1"/>
</dbReference>
<dbReference type="SUPFAM" id="SSF75169">
    <property type="entry name" value="DsrEFH-like"/>
    <property type="match status" value="1"/>
</dbReference>
<evidence type="ECO:0008006" key="3">
    <source>
        <dbReference type="Google" id="ProtNLM"/>
    </source>
</evidence>
<sequence length="119" mass="12521">MSEQNKIAVVIYEPASGDTARIYRGLKTAAEFANAGDDVVVLFDGSGVEALAAVSDPGNPMNGLIDGIRPTVIGACKFCAISHKVRDDIERAGWPLVASNGGEASIRDLVNDGRQVLTY</sequence>
<dbReference type="InterPro" id="IPR027396">
    <property type="entry name" value="DsrEFH-like"/>
</dbReference>
<evidence type="ECO:0000313" key="1">
    <source>
        <dbReference type="EMBL" id="GAA3643934.1"/>
    </source>
</evidence>
<accession>A0ABP7AZ27</accession>
<proteinExistence type="predicted"/>
<evidence type="ECO:0000313" key="2">
    <source>
        <dbReference type="Proteomes" id="UP001501697"/>
    </source>
</evidence>